<dbReference type="NCBIfam" id="TIGR02603">
    <property type="entry name" value="CxxCH_TIGR02603"/>
    <property type="match status" value="1"/>
</dbReference>
<dbReference type="SUPFAM" id="SSF46626">
    <property type="entry name" value="Cytochrome c"/>
    <property type="match status" value="1"/>
</dbReference>
<dbReference type="InterPro" id="IPR011042">
    <property type="entry name" value="6-blade_b-propeller_TolB-like"/>
</dbReference>
<keyword evidence="2 4" id="KW-0479">Metal-binding</keyword>
<evidence type="ECO:0000256" key="2">
    <source>
        <dbReference type="ARBA" id="ARBA00022723"/>
    </source>
</evidence>
<keyword evidence="3 4" id="KW-0408">Iron</keyword>
<dbReference type="PANTHER" id="PTHR33546">
    <property type="entry name" value="LARGE, MULTIFUNCTIONAL SECRETED PROTEIN-RELATED"/>
    <property type="match status" value="1"/>
</dbReference>
<dbReference type="Gene3D" id="2.120.10.30">
    <property type="entry name" value="TolB, C-terminal domain"/>
    <property type="match status" value="1"/>
</dbReference>
<keyword evidence="1 4" id="KW-0349">Heme</keyword>
<dbReference type="GO" id="GO:0020037">
    <property type="term" value="F:heme binding"/>
    <property type="evidence" value="ECO:0007669"/>
    <property type="project" value="InterPro"/>
</dbReference>
<dbReference type="InterPro" id="IPR055557">
    <property type="entry name" value="DUF7133"/>
</dbReference>
<dbReference type="InterPro" id="IPR011989">
    <property type="entry name" value="ARM-like"/>
</dbReference>
<dbReference type="AlphaFoldDB" id="A9LGU7"/>
<reference evidence="6" key="1">
    <citation type="journal article" date="2007" name="ISME J.">
        <title>Fosmids of novel marine Planctomycetes from the Namibian and Oregon coast upwelling systems and their cross-comparison with planctomycete genomes.</title>
        <authorList>
            <person name="Woebken D."/>
            <person name="Teeling H."/>
            <person name="Wecker P."/>
            <person name="Dumitriu A."/>
            <person name="Kostadinov I."/>
            <person name="DeLong E.F."/>
            <person name="Amann R."/>
            <person name="Gloeckner F.O."/>
        </authorList>
    </citation>
    <scope>NUCLEOTIDE SEQUENCE</scope>
</reference>
<dbReference type="GO" id="GO:0046872">
    <property type="term" value="F:metal ion binding"/>
    <property type="evidence" value="ECO:0007669"/>
    <property type="project" value="UniProtKB-KW"/>
</dbReference>
<dbReference type="SUPFAM" id="SSF48371">
    <property type="entry name" value="ARM repeat"/>
    <property type="match status" value="1"/>
</dbReference>
<dbReference type="InterPro" id="IPR036909">
    <property type="entry name" value="Cyt_c-like_dom_sf"/>
</dbReference>
<dbReference type="SUPFAM" id="SSF49785">
    <property type="entry name" value="Galactose-binding domain-like"/>
    <property type="match status" value="1"/>
</dbReference>
<dbReference type="EMBL" id="EF591885">
    <property type="protein sequence ID" value="ABX10618.1"/>
    <property type="molecule type" value="Genomic_DNA"/>
</dbReference>
<evidence type="ECO:0000259" key="5">
    <source>
        <dbReference type="PROSITE" id="PS51007"/>
    </source>
</evidence>
<gene>
    <name evidence="6" type="ORF">6N14_25</name>
</gene>
<organism evidence="6">
    <name type="scientific">uncultured planctomycete 6N14</name>
    <dbReference type="NCBI Taxonomy" id="455069"/>
    <lineage>
        <taxon>Bacteria</taxon>
        <taxon>Pseudomonadati</taxon>
        <taxon>Planctomycetota</taxon>
        <taxon>Planctomycetia</taxon>
        <taxon>Planctomycetales</taxon>
        <taxon>environmental samples</taxon>
    </lineage>
</organism>
<dbReference type="PANTHER" id="PTHR33546:SF1">
    <property type="entry name" value="LARGE, MULTIFUNCTIONAL SECRETED PROTEIN"/>
    <property type="match status" value="1"/>
</dbReference>
<dbReference type="Gene3D" id="1.25.10.10">
    <property type="entry name" value="Leucine-rich Repeat Variant"/>
    <property type="match status" value="1"/>
</dbReference>
<dbReference type="Pfam" id="PF13646">
    <property type="entry name" value="HEAT_2"/>
    <property type="match status" value="1"/>
</dbReference>
<evidence type="ECO:0000256" key="4">
    <source>
        <dbReference type="PROSITE-ProRule" id="PRU00433"/>
    </source>
</evidence>
<dbReference type="Gene3D" id="1.10.760.10">
    <property type="entry name" value="Cytochrome c-like domain"/>
    <property type="match status" value="1"/>
</dbReference>
<sequence>MNIAMDGPIRSLFMLFVVVTCSVAHVSNVSAEEAQWIWKNGSRVGVDVPQGEVCLFRKPINLRTKAAGRIEIAADDEYEVFVNGKLIGRGSSARQMQDYDITDYLEIGRNVVGVRVVNTHGKTAAMAARVSIRPERSDKWYTFSSSPSWRTSTEESPMWETVLFNDRLWGSAAAFGKLGDTVPWDRDEDVVAEKQTEQRERFQIQKGFGVQRVLSDEQVGSIIAMTFNEFGHIILSQEDGPLLLVFDKDEDGIPEQVRTYCDKVKSCQGILALNGEVFVTGDGPEGAALYRLTDVDRNGTLEQVKAIVKFTGNGGEHGPHGIRLGPDGMIYVVLGSHTRYTGKGGPGETLPKTYEGDLLPRYEDPAGHGLGIKAPGGIVIRTNADGSVVERVAGGIRNAYDLVFHPNGGLFVHDADMESDVDTVWYRPTALFDVTEAGEFGWRTGWAKWPEYYYDRLPNLLETGKGSPTGAVCYEHYMFPARYHNSMFLADWSEGRILNVRLKPRGAGFIADSEVFLKGQPLNVTDLDVGPDGGMYFCTGGRGTAGGVYRVVYKGDIPDRMKNLGTGIAAAVRQPQLESAWARQEIASIKRELGNNWGQLVAGVAYSKDNPAQYRIRAMDLMQLFGPVPSEDLVLELSEAGNELVRAKAAYMMGLHPDEQSKKRLVEMLSDSDPRVQRAACEAILRSGALPETAEDLLPLLAEEDRSLAFVARRLLEKMPVEDWREEVLDSADPRISLVGMLALVNADPTAETCMEVLNRSSAMMADFLSDADFVDTLRLCQVALHRGKISPDKVVALRNQIAEEFPAGDARMNHELIRLAAYLQADEVAERALEYIAGDDPEQDRTLVAMCLQFLSNDWTAEQRFQILKYYENAANDAKSNALSMYLMNATRDFAKTLSDQDVIAILEQGAVWRNAALAAIYRLPRPIDASTAEVLRKLDRELIANPKPGDIERRLRTGIVAMFATAEDEESSAYLRGLWRTEPERRAVVAMALAQKPDGDNWDYLVRSLNVLEDQTASEVIKALASVDVATDDPMAIRQLILLGVRAEKKGASFENVESLLEHWTGMQRPEKASTSMKPWQKWYAKANPDRVPAELPDPADSRWDFEQLVEYMDSDKGRFGDPAHGRTAFTKAKCAQCHQFGNYGEAIGPSLSGIGRRFTKREILESILFPAHVVSDQYASKRILTLDGRVLTGLVSQRSDENMELRDANNQVVVIKEQEIDQILPSNSSIMPSGLLDDLTLQEISDMMAYLGVVPPLEVATRP</sequence>
<dbReference type="InterPro" id="IPR013427">
    <property type="entry name" value="Haem-bd_dom_put"/>
</dbReference>
<evidence type="ECO:0000256" key="3">
    <source>
        <dbReference type="ARBA" id="ARBA00023004"/>
    </source>
</evidence>
<dbReference type="GO" id="GO:0009055">
    <property type="term" value="F:electron transfer activity"/>
    <property type="evidence" value="ECO:0007669"/>
    <property type="project" value="InterPro"/>
</dbReference>
<dbReference type="Pfam" id="PF23500">
    <property type="entry name" value="DUF7133"/>
    <property type="match status" value="1"/>
</dbReference>
<dbReference type="InterPro" id="IPR008979">
    <property type="entry name" value="Galactose-bd-like_sf"/>
</dbReference>
<protein>
    <submittedName>
        <fullName evidence="6">Hypothetical secreted protein</fullName>
    </submittedName>
</protein>
<proteinExistence type="predicted"/>
<evidence type="ECO:0000313" key="6">
    <source>
        <dbReference type="EMBL" id="ABX10618.1"/>
    </source>
</evidence>
<feature type="domain" description="Cytochrome c" evidence="5">
    <location>
        <begin position="1123"/>
        <end position="1258"/>
    </location>
</feature>
<dbReference type="Gene3D" id="2.60.120.260">
    <property type="entry name" value="Galactose-binding domain-like"/>
    <property type="match status" value="1"/>
</dbReference>
<name>A9LGU7_9BACT</name>
<dbReference type="InterPro" id="IPR016024">
    <property type="entry name" value="ARM-type_fold"/>
</dbReference>
<dbReference type="InterPro" id="IPR011041">
    <property type="entry name" value="Quinoprot_gluc/sorb_DH_b-prop"/>
</dbReference>
<evidence type="ECO:0000256" key="1">
    <source>
        <dbReference type="ARBA" id="ARBA00022617"/>
    </source>
</evidence>
<dbReference type="PROSITE" id="PS51007">
    <property type="entry name" value="CYTC"/>
    <property type="match status" value="1"/>
</dbReference>
<dbReference type="SUPFAM" id="SSF50952">
    <property type="entry name" value="Soluble quinoprotein glucose dehydrogenase"/>
    <property type="match status" value="1"/>
</dbReference>
<accession>A9LGU7</accession>
<dbReference type="InterPro" id="IPR009056">
    <property type="entry name" value="Cyt_c-like_dom"/>
</dbReference>